<dbReference type="Proteomes" id="UP000450000">
    <property type="component" value="Unassembled WGS sequence"/>
</dbReference>
<feature type="chain" id="PRO_5038908235" description="Ricin B lectin domain-containing protein" evidence="2">
    <location>
        <begin position="24"/>
        <end position="792"/>
    </location>
</feature>
<dbReference type="Gene3D" id="1.50.10.10">
    <property type="match status" value="1"/>
</dbReference>
<dbReference type="SMART" id="SM00458">
    <property type="entry name" value="RICIN"/>
    <property type="match status" value="1"/>
</dbReference>
<dbReference type="InterPro" id="IPR012341">
    <property type="entry name" value="6hp_glycosidase-like_sf"/>
</dbReference>
<proteinExistence type="predicted"/>
<dbReference type="SUPFAM" id="SSF49785">
    <property type="entry name" value="Galactose-binding domain-like"/>
    <property type="match status" value="1"/>
</dbReference>
<evidence type="ECO:0000259" key="3">
    <source>
        <dbReference type="SMART" id="SM00458"/>
    </source>
</evidence>
<comment type="caution">
    <text evidence="4">The sequence shown here is derived from an EMBL/GenBank/DDBJ whole genome shotgun (WGS) entry which is preliminary data.</text>
</comment>
<dbReference type="Gene3D" id="2.60.120.260">
    <property type="entry name" value="Galactose-binding domain-like"/>
    <property type="match status" value="1"/>
</dbReference>
<evidence type="ECO:0000256" key="1">
    <source>
        <dbReference type="SAM" id="MobiDB-lite"/>
    </source>
</evidence>
<dbReference type="InterPro" id="IPR008928">
    <property type="entry name" value="6-hairpin_glycosidase_sf"/>
</dbReference>
<keyword evidence="2" id="KW-0732">Signal</keyword>
<evidence type="ECO:0000313" key="4">
    <source>
        <dbReference type="EMBL" id="MQS16888.1"/>
    </source>
</evidence>
<protein>
    <recommendedName>
        <fullName evidence="3">Ricin B lectin domain-containing protein</fullName>
    </recommendedName>
</protein>
<organism evidence="4 5">
    <name type="scientific">Streptomyces kaniharaensis</name>
    <dbReference type="NCBI Taxonomy" id="212423"/>
    <lineage>
        <taxon>Bacteria</taxon>
        <taxon>Bacillati</taxon>
        <taxon>Actinomycetota</taxon>
        <taxon>Actinomycetes</taxon>
        <taxon>Kitasatosporales</taxon>
        <taxon>Streptomycetaceae</taxon>
        <taxon>Streptomyces</taxon>
    </lineage>
</organism>
<dbReference type="OrthoDB" id="9025980at2"/>
<keyword evidence="5" id="KW-1185">Reference proteome</keyword>
<feature type="region of interest" description="Disordered" evidence="1">
    <location>
        <begin position="140"/>
        <end position="160"/>
    </location>
</feature>
<dbReference type="InterPro" id="IPR035992">
    <property type="entry name" value="Ricin_B-like_lectins"/>
</dbReference>
<evidence type="ECO:0000313" key="5">
    <source>
        <dbReference type="Proteomes" id="UP000450000"/>
    </source>
</evidence>
<dbReference type="Pfam" id="PF00652">
    <property type="entry name" value="Ricin_B_lectin"/>
    <property type="match status" value="1"/>
</dbReference>
<name>A0A6N7L2Z6_9ACTN</name>
<gene>
    <name evidence="4" type="ORF">F7Q99_33055</name>
</gene>
<evidence type="ECO:0000256" key="2">
    <source>
        <dbReference type="SAM" id="SignalP"/>
    </source>
</evidence>
<dbReference type="GO" id="GO:0005975">
    <property type="term" value="P:carbohydrate metabolic process"/>
    <property type="evidence" value="ECO:0007669"/>
    <property type="project" value="InterPro"/>
</dbReference>
<dbReference type="PROSITE" id="PS50231">
    <property type="entry name" value="RICIN_B_LECTIN"/>
    <property type="match status" value="1"/>
</dbReference>
<dbReference type="RefSeq" id="WP_153468563.1">
    <property type="nucleotide sequence ID" value="NZ_WBOF01000003.1"/>
</dbReference>
<reference evidence="4 5" key="1">
    <citation type="submission" date="2019-09" db="EMBL/GenBank/DDBJ databases">
        <title>Genome Sequences of Streptomyces kaniharaensis ATCC 21070.</title>
        <authorList>
            <person name="Zhu W."/>
            <person name="De Crecy-Lagard V."/>
            <person name="Richards N.G."/>
        </authorList>
    </citation>
    <scope>NUCLEOTIDE SEQUENCE [LARGE SCALE GENOMIC DNA]</scope>
    <source>
        <strain evidence="4 5">SF-557</strain>
    </source>
</reference>
<dbReference type="EMBL" id="WBOF01000003">
    <property type="protein sequence ID" value="MQS16888.1"/>
    <property type="molecule type" value="Genomic_DNA"/>
</dbReference>
<dbReference type="AlphaFoldDB" id="A0A6N7L2Z6"/>
<dbReference type="CDD" id="cd00161">
    <property type="entry name" value="beta-trefoil_Ricin-like"/>
    <property type="match status" value="1"/>
</dbReference>
<accession>A0A6N7L2Z6</accession>
<dbReference type="SUPFAM" id="SSF50370">
    <property type="entry name" value="Ricin B-like lectins"/>
    <property type="match status" value="1"/>
</dbReference>
<dbReference type="Gene3D" id="2.80.10.50">
    <property type="match status" value="1"/>
</dbReference>
<feature type="domain" description="Ricin B lectin" evidence="3">
    <location>
        <begin position="39"/>
        <end position="169"/>
    </location>
</feature>
<feature type="signal peptide" evidence="2">
    <location>
        <begin position="1"/>
        <end position="23"/>
    </location>
</feature>
<sequence>MPSTRARALPSGLAVLTVLAAQAAGAGPARAAGQEPVDGGGYVISSALDGSCLSPRYAQPAAGTPVVAAACQGLLSQRWQLRRSNAGYLLVNAASKLCLSVGDNADRAAATGECTTAAQFTVSPTPDGFTMTADGRCLTAPGEQDDDQAAGPVRAQPCTPRPAQRWTLTRTEPLVLANPGFEQGTAGWEFTAHTGVATNNPHTGSRLAYLDAGTGYRVSQQVTAVTTGTYDLSAWIASGAAGGSFSVAVNGAVVRSLTLPGQAVYAKYTLPRVQVEAGDRLTLAVGSSPSGWVNVDEASVAPAAPNDPRISSSDPEVVALFDWAMTKADSWVQQAGAPGVLNLDENNPGGTGTADYDTTYWAGYPFRSDFYSRDFAHQLVGAHLLGLDAQNKTMLRAFAASATEVNKLYPVWSINFDARTYGSIDYRSPARFVRELPAPFELVEKAGEAYRWTGDRDYADDPALGRYVRNTLGPFIAQHPGPVDNGGVPIPQATSRSIFAGTASYAENATSTYAQAGDALGAQYQAYLAAAMLAEARGDGTAASGYRQAAAELRRYVNTTWSVDPQHPGEVVHGYDTSRRPLTGWGYEASVLMPVKQLLDPGPRRDAYLAYVDAQDSGPQRSANLEAYTYLPDAFFANQDGDTAWKWMREIHRGVDQVHASGRMLNGDYPEVPFTLLAQTVQGLLGVEPDAAAGTLVTASRLPASMGWLQVADIPVGDGTVTVRHDGRRSSTLTNTGAAELTWEARFPGSHSGITVDGIARPVRTITLDGRTYTVATVPVASGRSATVTVTG</sequence>
<dbReference type="InterPro" id="IPR008979">
    <property type="entry name" value="Galactose-bd-like_sf"/>
</dbReference>
<dbReference type="InterPro" id="IPR000772">
    <property type="entry name" value="Ricin_B_lectin"/>
</dbReference>
<dbReference type="SUPFAM" id="SSF48208">
    <property type="entry name" value="Six-hairpin glycosidases"/>
    <property type="match status" value="1"/>
</dbReference>